<feature type="compositionally biased region" description="Basic and acidic residues" evidence="8">
    <location>
        <begin position="517"/>
        <end position="535"/>
    </location>
</feature>
<feature type="transmembrane region" description="Helical" evidence="9">
    <location>
        <begin position="335"/>
        <end position="355"/>
    </location>
</feature>
<comment type="subcellular location">
    <subcellularLocation>
        <location evidence="1">Cell membrane</location>
        <topology evidence="1">Multi-pass membrane protein</topology>
    </subcellularLocation>
</comment>
<evidence type="ECO:0000256" key="4">
    <source>
        <dbReference type="ARBA" id="ARBA00022692"/>
    </source>
</evidence>
<sequence>MADREEPPRITQIPYWRLVTQQDVVTQEIIDYPYSGAGTEEDPYVVNWIPNDPRNPMLFTQWTKWSITMLVALATLAVSLESSAYTGGVAQIKEEFHIGTEVATLGVSLFVLGFAIGPLFWAPLSELFGRQLLFTTTYCALTAFSSGAAGAQNSWTLIILRFFAGAFGSSPLTNAGGVIADMFPAKERALAMSMFAAAPFLGPVIGPIVGGFLGMAAGWRWVMGLLGAFSGFVWILGTLLIPETYAPVLLRRRAAKLSTITGKIYRSKAEIDQGKVDLKKSFKIALSRPWLLLFREPIVFLLSLYIAILYGTLFMLFAAYPIVFQQVRGWNRGVGALPFLGIMVGMLIAVVYTIFDNNMRYVKNQQRNGGVASPEARLPPCILASITIPIGLFWFAWTNYPSIHFMACIAGGVPFGFGMVLVFLAVNNYLIDAYTIYAASVLAANSVLRSVFGAVFPLFTTYMYQALGIHWASSIPAFLALACVPFPFLFYKYGAAIRKRCKFAAESDVFIRKMHEQVKQQPKAGEEEKKLKESNAAEPYPPSQKTDDTDKTVGA</sequence>
<comment type="similarity">
    <text evidence="7">Belongs to the major facilitator superfamily. DHA1 family. Polyamines/proton antiporter (TC 2.A.1.2.16) subfamily.</text>
</comment>
<dbReference type="RefSeq" id="XP_025550641.1">
    <property type="nucleotide sequence ID" value="XM_025697716.1"/>
</dbReference>
<feature type="transmembrane region" description="Helical" evidence="9">
    <location>
        <begin position="471"/>
        <end position="491"/>
    </location>
</feature>
<protein>
    <submittedName>
        <fullName evidence="11">MFS general substrate transporter</fullName>
    </submittedName>
</protein>
<keyword evidence="5 9" id="KW-1133">Transmembrane helix</keyword>
<feature type="transmembrane region" description="Helical" evidence="9">
    <location>
        <begin position="62"/>
        <end position="82"/>
    </location>
</feature>
<dbReference type="GO" id="GO:0022857">
    <property type="term" value="F:transmembrane transporter activity"/>
    <property type="evidence" value="ECO:0007669"/>
    <property type="project" value="InterPro"/>
</dbReference>
<dbReference type="STRING" id="1450537.A0A395HUJ0"/>
<dbReference type="InterPro" id="IPR036259">
    <property type="entry name" value="MFS_trans_sf"/>
</dbReference>
<feature type="transmembrane region" description="Helical" evidence="9">
    <location>
        <begin position="376"/>
        <end position="397"/>
    </location>
</feature>
<dbReference type="Gene3D" id="1.20.1250.20">
    <property type="entry name" value="MFS general substrate transporter like domains"/>
    <property type="match status" value="1"/>
</dbReference>
<evidence type="ECO:0000256" key="7">
    <source>
        <dbReference type="ARBA" id="ARBA00038459"/>
    </source>
</evidence>
<dbReference type="VEuPathDB" id="FungiDB:BO97DRAFT_435184"/>
<dbReference type="PANTHER" id="PTHR23502">
    <property type="entry name" value="MAJOR FACILITATOR SUPERFAMILY"/>
    <property type="match status" value="1"/>
</dbReference>
<dbReference type="AlphaFoldDB" id="A0A395HUJ0"/>
<dbReference type="SUPFAM" id="SSF103473">
    <property type="entry name" value="MFS general substrate transporter"/>
    <property type="match status" value="1"/>
</dbReference>
<gene>
    <name evidence="11" type="ORF">BO97DRAFT_435184</name>
</gene>
<evidence type="ECO:0000313" key="11">
    <source>
        <dbReference type="EMBL" id="RAL11487.1"/>
    </source>
</evidence>
<evidence type="ECO:0000256" key="9">
    <source>
        <dbReference type="SAM" id="Phobius"/>
    </source>
</evidence>
<keyword evidence="2" id="KW-0813">Transport</keyword>
<keyword evidence="6 9" id="KW-0472">Membrane</keyword>
<accession>A0A395HUJ0</accession>
<dbReference type="InterPro" id="IPR020846">
    <property type="entry name" value="MFS_dom"/>
</dbReference>
<dbReference type="InterPro" id="IPR011701">
    <property type="entry name" value="MFS"/>
</dbReference>
<feature type="compositionally biased region" description="Basic and acidic residues" evidence="8">
    <location>
        <begin position="545"/>
        <end position="555"/>
    </location>
</feature>
<organism evidence="11 12">
    <name type="scientific">Aspergillus homomorphus (strain CBS 101889)</name>
    <dbReference type="NCBI Taxonomy" id="1450537"/>
    <lineage>
        <taxon>Eukaryota</taxon>
        <taxon>Fungi</taxon>
        <taxon>Dikarya</taxon>
        <taxon>Ascomycota</taxon>
        <taxon>Pezizomycotina</taxon>
        <taxon>Eurotiomycetes</taxon>
        <taxon>Eurotiomycetidae</taxon>
        <taxon>Eurotiales</taxon>
        <taxon>Aspergillaceae</taxon>
        <taxon>Aspergillus</taxon>
        <taxon>Aspergillus subgen. Circumdati</taxon>
    </lineage>
</organism>
<dbReference type="FunFam" id="1.20.1250.20:FF:000266">
    <property type="entry name" value="MFS multidrug transporter, putative"/>
    <property type="match status" value="1"/>
</dbReference>
<feature type="transmembrane region" description="Helical" evidence="9">
    <location>
        <begin position="102"/>
        <end position="120"/>
    </location>
</feature>
<feature type="transmembrane region" description="Helical" evidence="9">
    <location>
        <begin position="221"/>
        <end position="242"/>
    </location>
</feature>
<reference evidence="11 12" key="1">
    <citation type="submission" date="2018-02" db="EMBL/GenBank/DDBJ databases">
        <title>The genomes of Aspergillus section Nigri reveals drivers in fungal speciation.</title>
        <authorList>
            <consortium name="DOE Joint Genome Institute"/>
            <person name="Vesth T.C."/>
            <person name="Nybo J."/>
            <person name="Theobald S."/>
            <person name="Brandl J."/>
            <person name="Frisvad J.C."/>
            <person name="Nielsen K.F."/>
            <person name="Lyhne E.K."/>
            <person name="Kogle M.E."/>
            <person name="Kuo A."/>
            <person name="Riley R."/>
            <person name="Clum A."/>
            <person name="Nolan M."/>
            <person name="Lipzen A."/>
            <person name="Salamov A."/>
            <person name="Henrissat B."/>
            <person name="Wiebenga A."/>
            <person name="De vries R.P."/>
            <person name="Grigoriev I.V."/>
            <person name="Mortensen U.H."/>
            <person name="Andersen M.R."/>
            <person name="Baker S.E."/>
        </authorList>
    </citation>
    <scope>NUCLEOTIDE SEQUENCE [LARGE SCALE GENOMIC DNA]</scope>
    <source>
        <strain evidence="11 12">CBS 101889</strain>
    </source>
</reference>
<dbReference type="Proteomes" id="UP000248961">
    <property type="component" value="Unassembled WGS sequence"/>
</dbReference>
<feature type="domain" description="Major facilitator superfamily (MFS) profile" evidence="10">
    <location>
        <begin position="67"/>
        <end position="500"/>
    </location>
</feature>
<dbReference type="PANTHER" id="PTHR23502:SF186">
    <property type="entry name" value="MAJOR FACILITATOR SUPERFAMILY (MFS) PROFILE DOMAIN-CONTAINING PROTEIN"/>
    <property type="match status" value="1"/>
</dbReference>
<dbReference type="EMBL" id="KZ824288">
    <property type="protein sequence ID" value="RAL11487.1"/>
    <property type="molecule type" value="Genomic_DNA"/>
</dbReference>
<evidence type="ECO:0000256" key="8">
    <source>
        <dbReference type="SAM" id="MobiDB-lite"/>
    </source>
</evidence>
<dbReference type="GeneID" id="37202005"/>
<name>A0A395HUJ0_ASPHC</name>
<evidence type="ECO:0000256" key="2">
    <source>
        <dbReference type="ARBA" id="ARBA00022448"/>
    </source>
</evidence>
<evidence type="ECO:0000259" key="10">
    <source>
        <dbReference type="PROSITE" id="PS50850"/>
    </source>
</evidence>
<evidence type="ECO:0000256" key="6">
    <source>
        <dbReference type="ARBA" id="ARBA00023136"/>
    </source>
</evidence>
<feature type="transmembrane region" description="Helical" evidence="9">
    <location>
        <begin position="298"/>
        <end position="323"/>
    </location>
</feature>
<evidence type="ECO:0000256" key="1">
    <source>
        <dbReference type="ARBA" id="ARBA00004651"/>
    </source>
</evidence>
<keyword evidence="4 9" id="KW-0812">Transmembrane</keyword>
<feature type="transmembrane region" description="Helical" evidence="9">
    <location>
        <begin position="403"/>
        <end position="424"/>
    </location>
</feature>
<dbReference type="Pfam" id="PF07690">
    <property type="entry name" value="MFS_1"/>
    <property type="match status" value="1"/>
</dbReference>
<evidence type="ECO:0000313" key="12">
    <source>
        <dbReference type="Proteomes" id="UP000248961"/>
    </source>
</evidence>
<evidence type="ECO:0000256" key="3">
    <source>
        <dbReference type="ARBA" id="ARBA00022475"/>
    </source>
</evidence>
<feature type="transmembrane region" description="Helical" evidence="9">
    <location>
        <begin position="436"/>
        <end position="459"/>
    </location>
</feature>
<keyword evidence="3" id="KW-1003">Cell membrane</keyword>
<evidence type="ECO:0000256" key="5">
    <source>
        <dbReference type="ARBA" id="ARBA00022989"/>
    </source>
</evidence>
<dbReference type="CDD" id="cd17323">
    <property type="entry name" value="MFS_Tpo1_MDR_like"/>
    <property type="match status" value="1"/>
</dbReference>
<keyword evidence="12" id="KW-1185">Reference proteome</keyword>
<feature type="transmembrane region" description="Helical" evidence="9">
    <location>
        <begin position="158"/>
        <end position="180"/>
    </location>
</feature>
<dbReference type="GO" id="GO:0005886">
    <property type="term" value="C:plasma membrane"/>
    <property type="evidence" value="ECO:0007669"/>
    <property type="project" value="UniProtKB-SubCell"/>
</dbReference>
<feature type="region of interest" description="Disordered" evidence="8">
    <location>
        <begin position="517"/>
        <end position="555"/>
    </location>
</feature>
<proteinExistence type="inferred from homology"/>
<feature type="transmembrane region" description="Helical" evidence="9">
    <location>
        <begin position="192"/>
        <end position="215"/>
    </location>
</feature>
<dbReference type="OrthoDB" id="446368at2759"/>
<dbReference type="PROSITE" id="PS50850">
    <property type="entry name" value="MFS"/>
    <property type="match status" value="1"/>
</dbReference>